<comment type="caution">
    <text evidence="2">The sequence shown here is derived from an EMBL/GenBank/DDBJ whole genome shotgun (WGS) entry which is preliminary data.</text>
</comment>
<dbReference type="Proteomes" id="UP000824070">
    <property type="component" value="Unassembled WGS sequence"/>
</dbReference>
<feature type="transmembrane region" description="Helical" evidence="1">
    <location>
        <begin position="115"/>
        <end position="135"/>
    </location>
</feature>
<feature type="transmembrane region" description="Helical" evidence="1">
    <location>
        <begin position="141"/>
        <end position="165"/>
    </location>
</feature>
<evidence type="ECO:0000313" key="2">
    <source>
        <dbReference type="EMBL" id="HIU45445.1"/>
    </source>
</evidence>
<keyword evidence="1" id="KW-0472">Membrane</keyword>
<evidence type="ECO:0000256" key="1">
    <source>
        <dbReference type="SAM" id="Phobius"/>
    </source>
</evidence>
<evidence type="ECO:0000313" key="3">
    <source>
        <dbReference type="Proteomes" id="UP000824070"/>
    </source>
</evidence>
<dbReference type="EMBL" id="DVMV01000029">
    <property type="protein sequence ID" value="HIU45445.1"/>
    <property type="molecule type" value="Genomic_DNA"/>
</dbReference>
<name>A0A9D1LP23_9FIRM</name>
<reference evidence="2" key="2">
    <citation type="journal article" date="2021" name="PeerJ">
        <title>Extensive microbial diversity within the chicken gut microbiome revealed by metagenomics and culture.</title>
        <authorList>
            <person name="Gilroy R."/>
            <person name="Ravi A."/>
            <person name="Getino M."/>
            <person name="Pursley I."/>
            <person name="Horton D.L."/>
            <person name="Alikhan N.F."/>
            <person name="Baker D."/>
            <person name="Gharbi K."/>
            <person name="Hall N."/>
            <person name="Watson M."/>
            <person name="Adriaenssens E.M."/>
            <person name="Foster-Nyarko E."/>
            <person name="Jarju S."/>
            <person name="Secka A."/>
            <person name="Antonio M."/>
            <person name="Oren A."/>
            <person name="Chaudhuri R.R."/>
            <person name="La Ragione R."/>
            <person name="Hildebrand F."/>
            <person name="Pallen M.J."/>
        </authorList>
    </citation>
    <scope>NUCLEOTIDE SEQUENCE</scope>
    <source>
        <strain evidence="2">ChiGjej1B1-22543</strain>
    </source>
</reference>
<reference evidence="2" key="1">
    <citation type="submission" date="2020-10" db="EMBL/GenBank/DDBJ databases">
        <authorList>
            <person name="Gilroy R."/>
        </authorList>
    </citation>
    <scope>NUCLEOTIDE SEQUENCE</scope>
    <source>
        <strain evidence="2">ChiGjej1B1-22543</strain>
    </source>
</reference>
<organism evidence="2 3">
    <name type="scientific">Candidatus Alloenteromonas pullicola</name>
    <dbReference type="NCBI Taxonomy" id="2840784"/>
    <lineage>
        <taxon>Bacteria</taxon>
        <taxon>Bacillati</taxon>
        <taxon>Bacillota</taxon>
        <taxon>Bacillota incertae sedis</taxon>
        <taxon>Candidatus Alloenteromonas</taxon>
    </lineage>
</organism>
<protein>
    <submittedName>
        <fullName evidence="2">Uncharacterized protein</fullName>
    </submittedName>
</protein>
<sequence length="251" mass="27287">MKRAKAVFIVSLVVSIIGAIGVATPWIVVFILSAMGTPGQDINLPLLTGIEVCFIIVLAIGLIMCLSSIPQYAIARKASKLSAAPIEEGGEPVLSKEDGSLPYSKMFTAHFYSNSNLLIQNMIVLALVIVGFAISCYYGEIPVVVLLSILLGISLVFFLAILFLAPYTYSKQKVVYSLYEDHVTVEAIAKGKNQTSSTKLNIAYGSIAKSIRQNGYAIYRSYVLTEKTAKRIDLIVIDGELKEALDKRLSI</sequence>
<proteinExistence type="predicted"/>
<dbReference type="AlphaFoldDB" id="A0A9D1LP23"/>
<feature type="transmembrane region" description="Helical" evidence="1">
    <location>
        <begin position="44"/>
        <end position="67"/>
    </location>
</feature>
<feature type="transmembrane region" description="Helical" evidence="1">
    <location>
        <begin position="7"/>
        <end position="32"/>
    </location>
</feature>
<keyword evidence="1" id="KW-0812">Transmembrane</keyword>
<gene>
    <name evidence="2" type="ORF">IAC52_04020</name>
</gene>
<accession>A0A9D1LP23</accession>
<keyword evidence="1" id="KW-1133">Transmembrane helix</keyword>